<organism evidence="1 2">
    <name type="scientific">Gossypium trilobum</name>
    <dbReference type="NCBI Taxonomy" id="34281"/>
    <lineage>
        <taxon>Eukaryota</taxon>
        <taxon>Viridiplantae</taxon>
        <taxon>Streptophyta</taxon>
        <taxon>Embryophyta</taxon>
        <taxon>Tracheophyta</taxon>
        <taxon>Spermatophyta</taxon>
        <taxon>Magnoliopsida</taxon>
        <taxon>eudicotyledons</taxon>
        <taxon>Gunneridae</taxon>
        <taxon>Pentapetalae</taxon>
        <taxon>rosids</taxon>
        <taxon>malvids</taxon>
        <taxon>Malvales</taxon>
        <taxon>Malvaceae</taxon>
        <taxon>Malvoideae</taxon>
        <taxon>Gossypium</taxon>
    </lineage>
</organism>
<sequence>MTGRDISKRLQSYMAELDGQEKRPLTLSVDRGQIQPERNRRVTIYFDATFDRRLHRSASGLVVQVLMGEILASKAVMHSAISSPFAVEAHAGLQAIQLGISMRFNSLAIVGDLRTIDFHFVHRSENECAHILAHEALKRGEGKYLMGAVLDYVRRELEKRWTRHPG</sequence>
<proteinExistence type="predicted"/>
<comment type="caution">
    <text evidence="1">The sequence shown here is derived from an EMBL/GenBank/DDBJ whole genome shotgun (WGS) entry which is preliminary data.</text>
</comment>
<dbReference type="EMBL" id="JABEZW010218191">
    <property type="protein sequence ID" value="MBA0785258.1"/>
    <property type="molecule type" value="Genomic_DNA"/>
</dbReference>
<evidence type="ECO:0000313" key="1">
    <source>
        <dbReference type="EMBL" id="MBA0785258.1"/>
    </source>
</evidence>
<accession>A0A7J9FJ93</accession>
<evidence type="ECO:0000313" key="2">
    <source>
        <dbReference type="Proteomes" id="UP000593568"/>
    </source>
</evidence>
<name>A0A7J9FJ93_9ROSI</name>
<gene>
    <name evidence="1" type="ORF">Gotri_025031</name>
</gene>
<protein>
    <recommendedName>
        <fullName evidence="3">RNase H type-1 domain-containing protein</fullName>
    </recommendedName>
</protein>
<evidence type="ECO:0008006" key="3">
    <source>
        <dbReference type="Google" id="ProtNLM"/>
    </source>
</evidence>
<reference evidence="1 2" key="1">
    <citation type="journal article" date="2019" name="Genome Biol. Evol.">
        <title>Insights into the evolution of the New World diploid cottons (Gossypium, subgenus Houzingenia) based on genome sequencing.</title>
        <authorList>
            <person name="Grover C.E."/>
            <person name="Arick M.A. 2nd"/>
            <person name="Thrash A."/>
            <person name="Conover J.L."/>
            <person name="Sanders W.S."/>
            <person name="Peterson D.G."/>
            <person name="Frelichowski J.E."/>
            <person name="Scheffler J.A."/>
            <person name="Scheffler B.E."/>
            <person name="Wendel J.F."/>
        </authorList>
    </citation>
    <scope>NUCLEOTIDE SEQUENCE [LARGE SCALE GENOMIC DNA]</scope>
    <source>
        <strain evidence="1">8</strain>
        <tissue evidence="1">Leaf</tissue>
    </source>
</reference>
<dbReference type="Proteomes" id="UP000593568">
    <property type="component" value="Unassembled WGS sequence"/>
</dbReference>
<keyword evidence="2" id="KW-1185">Reference proteome</keyword>
<dbReference type="AlphaFoldDB" id="A0A7J9FJ93"/>